<protein>
    <submittedName>
        <fullName evidence="2">Uncharacterized protein</fullName>
    </submittedName>
</protein>
<feature type="region of interest" description="Disordered" evidence="1">
    <location>
        <begin position="1"/>
        <end position="20"/>
    </location>
</feature>
<evidence type="ECO:0000313" key="3">
    <source>
        <dbReference type="Proteomes" id="UP000298652"/>
    </source>
</evidence>
<sequence length="159" mass="17787">MAAQKHIRGGSSYKRNDDPKLDGFTTINNRIRHSMTSELGMCQNEEKLQQLWSKFKVMLSSSLLIDIISQAGETIGDYTRDHPEASDADIFEQVSSILKSYGFNPNGQDIDIKNLCPYKFRMPSGELFDQYGSLVATKATTGVPDLLAAEKKGCWKETD</sequence>
<dbReference type="EMBL" id="CM016560">
    <property type="protein sequence ID" value="TKV98453.1"/>
    <property type="molecule type" value="Genomic_DNA"/>
</dbReference>
<dbReference type="Gramene" id="TKV98453">
    <property type="protein sequence ID" value="TKV98453"/>
    <property type="gene ID" value="SEVIR_9G560900v2"/>
</dbReference>
<proteinExistence type="predicted"/>
<keyword evidence="3" id="KW-1185">Reference proteome</keyword>
<organism evidence="2 3">
    <name type="scientific">Setaria viridis</name>
    <name type="common">Green bristlegrass</name>
    <name type="synonym">Setaria italica subsp. viridis</name>
    <dbReference type="NCBI Taxonomy" id="4556"/>
    <lineage>
        <taxon>Eukaryota</taxon>
        <taxon>Viridiplantae</taxon>
        <taxon>Streptophyta</taxon>
        <taxon>Embryophyta</taxon>
        <taxon>Tracheophyta</taxon>
        <taxon>Spermatophyta</taxon>
        <taxon>Magnoliopsida</taxon>
        <taxon>Liliopsida</taxon>
        <taxon>Poales</taxon>
        <taxon>Poaceae</taxon>
        <taxon>PACMAD clade</taxon>
        <taxon>Panicoideae</taxon>
        <taxon>Panicodae</taxon>
        <taxon>Paniceae</taxon>
        <taxon>Cenchrinae</taxon>
        <taxon>Setaria</taxon>
    </lineage>
</organism>
<name>A0A4U6TBY7_SETVI</name>
<evidence type="ECO:0000313" key="2">
    <source>
        <dbReference type="EMBL" id="TKV98453.1"/>
    </source>
</evidence>
<dbReference type="Proteomes" id="UP000298652">
    <property type="component" value="Chromosome 9"/>
</dbReference>
<accession>A0A4U6TBY7</accession>
<dbReference type="AlphaFoldDB" id="A0A4U6TBY7"/>
<reference evidence="2" key="1">
    <citation type="submission" date="2019-03" db="EMBL/GenBank/DDBJ databases">
        <title>WGS assembly of Setaria viridis.</title>
        <authorList>
            <person name="Huang P."/>
            <person name="Jenkins J."/>
            <person name="Grimwood J."/>
            <person name="Barry K."/>
            <person name="Healey A."/>
            <person name="Mamidi S."/>
            <person name="Sreedasyam A."/>
            <person name="Shu S."/>
            <person name="Feldman M."/>
            <person name="Wu J."/>
            <person name="Yu Y."/>
            <person name="Chen C."/>
            <person name="Johnson J."/>
            <person name="Rokhsar D."/>
            <person name="Baxter I."/>
            <person name="Schmutz J."/>
            <person name="Brutnell T."/>
            <person name="Kellogg E."/>
        </authorList>
    </citation>
    <scope>NUCLEOTIDE SEQUENCE [LARGE SCALE GENOMIC DNA]</scope>
</reference>
<evidence type="ECO:0000256" key="1">
    <source>
        <dbReference type="SAM" id="MobiDB-lite"/>
    </source>
</evidence>
<gene>
    <name evidence="2" type="ORF">SEVIR_9G560900v2</name>
</gene>